<name>A0A8A7K931_9FIRM</name>
<dbReference type="Proteomes" id="UP000665020">
    <property type="component" value="Chromosome"/>
</dbReference>
<dbReference type="RefSeq" id="WP_230866706.1">
    <property type="nucleotide sequence ID" value="NZ_CP046640.1"/>
</dbReference>
<gene>
    <name evidence="1" type="ORF">GM661_09825</name>
</gene>
<dbReference type="PANTHER" id="PTHR42827">
    <property type="entry name" value="IRON-SULFUR CLUSTER-BINDING PROTEIN-RELATED"/>
    <property type="match status" value="1"/>
</dbReference>
<protein>
    <submittedName>
        <fullName evidence="1">Uncharacterized protein</fullName>
    </submittedName>
</protein>
<evidence type="ECO:0000313" key="1">
    <source>
        <dbReference type="EMBL" id="QTL98256.1"/>
    </source>
</evidence>
<accession>A0A8A7K931</accession>
<dbReference type="KEGG" id="ifn:GM661_09825"/>
<proteinExistence type="predicted"/>
<dbReference type="PANTHER" id="PTHR42827:SF1">
    <property type="entry name" value="IRON-SULFUR CLUSTER-BINDING PROTEIN"/>
    <property type="match status" value="1"/>
</dbReference>
<evidence type="ECO:0000313" key="2">
    <source>
        <dbReference type="Proteomes" id="UP000665020"/>
    </source>
</evidence>
<dbReference type="AlphaFoldDB" id="A0A8A7K931"/>
<sequence>MSLNESINKLAKQYGISYFGVADLSYAYDTILEQGGADIAKYPYAISLGIALINDIVDQLPNRSRRDVAVNYEHHAYDIINQRLDITASVISSFIQEKGYNVLPIPASERYDDEKICASFSHKLGAHLAGLGWIEPVLYRLYIQSVLLTYLNYLSNCNLLR</sequence>
<reference evidence="1" key="1">
    <citation type="submission" date="2019-12" db="EMBL/GenBank/DDBJ databases">
        <authorList>
            <person name="zhang j."/>
            <person name="sun C.M."/>
        </authorList>
    </citation>
    <scope>NUCLEOTIDE SEQUENCE</scope>
    <source>
        <strain evidence="1">NS-1</strain>
    </source>
</reference>
<keyword evidence="2" id="KW-1185">Reference proteome</keyword>
<organism evidence="1 2">
    <name type="scientific">Iocasia fonsfrigidae</name>
    <dbReference type="NCBI Taxonomy" id="2682810"/>
    <lineage>
        <taxon>Bacteria</taxon>
        <taxon>Bacillati</taxon>
        <taxon>Bacillota</taxon>
        <taxon>Clostridia</taxon>
        <taxon>Halanaerobiales</taxon>
        <taxon>Halanaerobiaceae</taxon>
        <taxon>Iocasia</taxon>
    </lineage>
</organism>
<dbReference type="EMBL" id="CP046640">
    <property type="protein sequence ID" value="QTL98256.1"/>
    <property type="molecule type" value="Genomic_DNA"/>
</dbReference>